<evidence type="ECO:0000313" key="1">
    <source>
        <dbReference type="EMBL" id="KAF4614050.1"/>
    </source>
</evidence>
<dbReference type="AlphaFoldDB" id="A0A8H4QNR5"/>
<comment type="caution">
    <text evidence="1">The sequence shown here is derived from an EMBL/GenBank/DDBJ whole genome shotgun (WGS) entry which is preliminary data.</text>
</comment>
<evidence type="ECO:0000313" key="2">
    <source>
        <dbReference type="Proteomes" id="UP000521872"/>
    </source>
</evidence>
<name>A0A8H4QNR5_9AGAR</name>
<proteinExistence type="predicted"/>
<dbReference type="EMBL" id="JAACJL010000045">
    <property type="protein sequence ID" value="KAF4614050.1"/>
    <property type="molecule type" value="Genomic_DNA"/>
</dbReference>
<reference evidence="1 2" key="1">
    <citation type="submission" date="2019-12" db="EMBL/GenBank/DDBJ databases">
        <authorList>
            <person name="Floudas D."/>
            <person name="Bentzer J."/>
            <person name="Ahren D."/>
            <person name="Johansson T."/>
            <person name="Persson P."/>
            <person name="Tunlid A."/>
        </authorList>
    </citation>
    <scope>NUCLEOTIDE SEQUENCE [LARGE SCALE GENOMIC DNA]</scope>
    <source>
        <strain evidence="1 2">CBS 102.39</strain>
    </source>
</reference>
<accession>A0A8H4QNR5</accession>
<dbReference type="Proteomes" id="UP000521872">
    <property type="component" value="Unassembled WGS sequence"/>
</dbReference>
<organism evidence="1 2">
    <name type="scientific">Agrocybe pediades</name>
    <dbReference type="NCBI Taxonomy" id="84607"/>
    <lineage>
        <taxon>Eukaryota</taxon>
        <taxon>Fungi</taxon>
        <taxon>Dikarya</taxon>
        <taxon>Basidiomycota</taxon>
        <taxon>Agaricomycotina</taxon>
        <taxon>Agaricomycetes</taxon>
        <taxon>Agaricomycetidae</taxon>
        <taxon>Agaricales</taxon>
        <taxon>Agaricineae</taxon>
        <taxon>Strophariaceae</taxon>
        <taxon>Agrocybe</taxon>
    </lineage>
</organism>
<keyword evidence="2" id="KW-1185">Reference proteome</keyword>
<sequence length="391" mass="44633">MKVLNMIFRGGERRNGYSLSLRLWKSSGFQLPTSFDATWTHAQSDWRLIPKDFNDLLLKVIKKGMLKHLQLSHFINIPKFFLEILTLESIGFNSMAFKFTRMPYLADVPSGQANQDDERQMLFLKAFDIPDSVHSGWDFSRVKALCCTLSYPVDWLDTFMMLRGCSSSLESLTIIVNPHANTSLDNVLRDVLRKMGNNRLQLEKLKKLTITNSGENIPKDTSTLPDAFWERSPPMYETFRVLQLLELDMWVVGSDPLTLGGNTPCAPLESLDIHITLGSNSLVKVHIPRALRRVVKFSSIMRRSKVVTMHFFIPQLVRDAGDMDRDNEHLLKLAKTLRERLHDEAIMGEIALVRSNIGPFRPVVDIGLPDVDVLGSNDNYRTYSLFDTSIE</sequence>
<protein>
    <submittedName>
        <fullName evidence="1">Uncharacterized protein</fullName>
    </submittedName>
</protein>
<gene>
    <name evidence="1" type="ORF">D9613_007410</name>
</gene>